<evidence type="ECO:0000256" key="4">
    <source>
        <dbReference type="ARBA" id="ARBA00022808"/>
    </source>
</evidence>
<name>A0ABX9AAY8_9SPHN</name>
<gene>
    <name evidence="7 10" type="primary">hutI</name>
    <name evidence="10" type="ORF">K3136_06695</name>
</gene>
<dbReference type="Pfam" id="PF22039">
    <property type="entry name" value="HUTI_composite_bact"/>
    <property type="match status" value="1"/>
</dbReference>
<dbReference type="Gene3D" id="3.20.20.140">
    <property type="entry name" value="Metal-dependent hydrolases"/>
    <property type="match status" value="1"/>
</dbReference>
<evidence type="ECO:0000259" key="9">
    <source>
        <dbReference type="Pfam" id="PF22039"/>
    </source>
</evidence>
<comment type="cofactor">
    <cofactor evidence="7">
        <name>Zn(2+)</name>
        <dbReference type="ChEBI" id="CHEBI:29105"/>
    </cofactor>
    <cofactor evidence="7">
        <name>Fe(3+)</name>
        <dbReference type="ChEBI" id="CHEBI:29034"/>
    </cofactor>
    <text evidence="7">Binds 1 zinc or iron ion per subunit.</text>
</comment>
<comment type="catalytic activity">
    <reaction evidence="7">
        <text>4-imidazolone-5-propanoate + H2O = N-formimidoyl-L-glutamate</text>
        <dbReference type="Rhea" id="RHEA:23660"/>
        <dbReference type="ChEBI" id="CHEBI:15377"/>
        <dbReference type="ChEBI" id="CHEBI:58928"/>
        <dbReference type="ChEBI" id="CHEBI:77893"/>
        <dbReference type="EC" id="3.5.2.7"/>
    </reaction>
</comment>
<feature type="binding site" evidence="7">
    <location>
        <position position="141"/>
    </location>
    <ligand>
        <name>4-imidazolone-5-propanoate</name>
        <dbReference type="ChEBI" id="CHEBI:77893"/>
    </ligand>
</feature>
<feature type="binding site" evidence="7">
    <location>
        <position position="78"/>
    </location>
    <ligand>
        <name>4-imidazolone-5-propanoate</name>
        <dbReference type="ChEBI" id="CHEBI:77893"/>
    </ligand>
</feature>
<comment type="pathway">
    <text evidence="7">Amino-acid degradation; L-histidine degradation into L-glutamate; N-formimidoyl-L-glutamate from L-histidine: step 3/3.</text>
</comment>
<comment type="function">
    <text evidence="7">Catalyzes the hydrolytic cleavage of the carbon-nitrogen bond in imidazolone-5-propanoate to yield N-formimidoyl-L-glutamate. It is the third step in the universal histidine degradation pathway.</text>
</comment>
<keyword evidence="7" id="KW-0963">Cytoplasm</keyword>
<keyword evidence="2 7" id="KW-0479">Metal-binding</keyword>
<feature type="domain" description="Aminodeoxyfutalosine deaminase/Imidazolonepropionase-like composite" evidence="9">
    <location>
        <begin position="26"/>
        <end position="49"/>
    </location>
</feature>
<sequence length="404" mass="42889">MSLRVFNGCSAATMSAGEGYGLVENAAIAIEGGRVAWVGPAQDLPPEYADCPATDLGGALVTPALIECHSHLVFGGDRAQEFAMRLGGASYEEIARAGGGIRSTVKATREASNEELLASALVRVDDLLADGVAVIEVKSGYGLTVEQELRMLRVARSIEQHRPVRICTTWLAAHALPPGYEGRADDYVEEVAIAGLRQAHAEGLVDAVDAFCENIGFTPEQVRRVFETARELGLPVKLHAEQLSDLKGAVLASEFAALSADHLEFLAPEDAALMAKSGTVAVLLPGAFFTLRETQLPPVEALREHGVAMAVATDANPGSSPMSSLRLAMGMACTLFRLTPVEALAGATRNAASALGLSDEYGSIEAGKRAELAVWQVQHPDYLSYWLGGDLLRGRIVNGEFHER</sequence>
<dbReference type="CDD" id="cd01296">
    <property type="entry name" value="Imidazolone-5PH"/>
    <property type="match status" value="1"/>
</dbReference>
<dbReference type="PANTHER" id="PTHR42752">
    <property type="entry name" value="IMIDAZOLONEPROPIONASE"/>
    <property type="match status" value="1"/>
</dbReference>
<evidence type="ECO:0000256" key="3">
    <source>
        <dbReference type="ARBA" id="ARBA00022801"/>
    </source>
</evidence>
<protein>
    <recommendedName>
        <fullName evidence="1 7">Imidazolonepropionase</fullName>
        <ecNumber evidence="1 7">3.5.2.7</ecNumber>
    </recommendedName>
    <alternativeName>
        <fullName evidence="7">Imidazolone-5-propionate hydrolase</fullName>
    </alternativeName>
</protein>
<dbReference type="NCBIfam" id="TIGR01224">
    <property type="entry name" value="hutI"/>
    <property type="match status" value="1"/>
</dbReference>
<dbReference type="RefSeq" id="WP_221432083.1">
    <property type="nucleotide sequence ID" value="NZ_CP081294.1"/>
</dbReference>
<feature type="binding site" evidence="7">
    <location>
        <position position="319"/>
    </location>
    <ligand>
        <name>4-imidazolone-5-propanoate</name>
        <dbReference type="ChEBI" id="CHEBI:77893"/>
    </ligand>
</feature>
<keyword evidence="6 7" id="KW-0408">Iron</keyword>
<evidence type="ECO:0000256" key="6">
    <source>
        <dbReference type="ARBA" id="ARBA00023004"/>
    </source>
</evidence>
<comment type="similarity">
    <text evidence="7">Belongs to the metallo-dependent hydrolases superfamily. HutI family.</text>
</comment>
<feature type="binding site" evidence="7">
    <location>
        <position position="316"/>
    </location>
    <ligand>
        <name>N-formimidoyl-L-glutamate</name>
        <dbReference type="ChEBI" id="CHEBI:58928"/>
    </ligand>
</feature>
<evidence type="ECO:0000259" key="8">
    <source>
        <dbReference type="Pfam" id="PF01979"/>
    </source>
</evidence>
<dbReference type="HAMAP" id="MF_00372">
    <property type="entry name" value="HutI"/>
    <property type="match status" value="1"/>
</dbReference>
<dbReference type="SUPFAM" id="SSF51556">
    <property type="entry name" value="Metallo-dependent hydrolases"/>
    <property type="match status" value="1"/>
</dbReference>
<dbReference type="SUPFAM" id="SSF51338">
    <property type="entry name" value="Composite domain of metallo-dependent hydrolases"/>
    <property type="match status" value="1"/>
</dbReference>
<evidence type="ECO:0000313" key="10">
    <source>
        <dbReference type="EMBL" id="QZD96363.1"/>
    </source>
</evidence>
<evidence type="ECO:0000313" key="11">
    <source>
        <dbReference type="Proteomes" id="UP000824321"/>
    </source>
</evidence>
<dbReference type="InterPro" id="IPR032466">
    <property type="entry name" value="Metal_Hydrolase"/>
</dbReference>
<accession>A0ABX9AAY8</accession>
<feature type="binding site" evidence="7">
    <location>
        <position position="174"/>
    </location>
    <ligand>
        <name>4-imidazolone-5-propanoate</name>
        <dbReference type="ChEBI" id="CHEBI:77893"/>
    </ligand>
</feature>
<dbReference type="InterPro" id="IPR005920">
    <property type="entry name" value="HutI"/>
</dbReference>
<feature type="binding site" evidence="7">
    <location>
        <position position="71"/>
    </location>
    <ligand>
        <name>Zn(2+)</name>
        <dbReference type="ChEBI" id="CHEBI:29105"/>
    </ligand>
</feature>
<dbReference type="Proteomes" id="UP000824321">
    <property type="component" value="Chromosome"/>
</dbReference>
<feature type="binding site" evidence="7">
    <location>
        <position position="69"/>
    </location>
    <ligand>
        <name>Zn(2+)</name>
        <dbReference type="ChEBI" id="CHEBI:29105"/>
    </ligand>
</feature>
<proteinExistence type="inferred from homology"/>
<keyword evidence="3 7" id="KW-0378">Hydrolase</keyword>
<dbReference type="GO" id="GO:0050480">
    <property type="term" value="F:imidazolonepropionase activity"/>
    <property type="evidence" value="ECO:0007669"/>
    <property type="project" value="UniProtKB-EC"/>
</dbReference>
<dbReference type="Gene3D" id="2.30.40.10">
    <property type="entry name" value="Urease, subunit C, domain 1"/>
    <property type="match status" value="1"/>
</dbReference>
<evidence type="ECO:0000256" key="1">
    <source>
        <dbReference type="ARBA" id="ARBA00012864"/>
    </source>
</evidence>
<comment type="subcellular location">
    <subcellularLocation>
        <location evidence="7">Cytoplasm</location>
    </subcellularLocation>
</comment>
<reference evidence="10 11" key="1">
    <citation type="submission" date="2021-08" db="EMBL/GenBank/DDBJ databases">
        <title>Comparative Genomics Analysis of the Genus Qipengyuania Reveals Extensive Genetic Diversity and Metabolic Versatility, Including the Description of Fifteen Novel Species.</title>
        <authorList>
            <person name="Liu Y."/>
        </authorList>
    </citation>
    <scope>NUCLEOTIDE SEQUENCE [LARGE SCALE GENOMIC DNA]</scope>
    <source>
        <strain evidence="10 11">1NDH1</strain>
    </source>
</reference>
<dbReference type="EMBL" id="CP081294">
    <property type="protein sequence ID" value="QZD96363.1"/>
    <property type="molecule type" value="Genomic_DNA"/>
</dbReference>
<dbReference type="EC" id="3.5.2.7" evidence="1 7"/>
<evidence type="ECO:0000256" key="5">
    <source>
        <dbReference type="ARBA" id="ARBA00022833"/>
    </source>
</evidence>
<feature type="binding site" evidence="7">
    <location>
        <position position="71"/>
    </location>
    <ligand>
        <name>Fe(3+)</name>
        <dbReference type="ChEBI" id="CHEBI:29034"/>
    </ligand>
</feature>
<feature type="binding site" evidence="7">
    <location>
        <position position="314"/>
    </location>
    <ligand>
        <name>Zn(2+)</name>
        <dbReference type="ChEBI" id="CHEBI:29105"/>
    </ligand>
</feature>
<evidence type="ECO:0000256" key="2">
    <source>
        <dbReference type="ARBA" id="ARBA00022723"/>
    </source>
</evidence>
<feature type="binding site" evidence="7">
    <location>
        <position position="242"/>
    </location>
    <ligand>
        <name>4-imidazolone-5-propanoate</name>
        <dbReference type="ChEBI" id="CHEBI:77893"/>
    </ligand>
</feature>
<feature type="domain" description="Amidohydrolase-related" evidence="8">
    <location>
        <begin position="61"/>
        <end position="377"/>
    </location>
</feature>
<feature type="binding site" evidence="7">
    <location>
        <position position="318"/>
    </location>
    <ligand>
        <name>N-formimidoyl-L-glutamate</name>
        <dbReference type="ChEBI" id="CHEBI:58928"/>
    </ligand>
</feature>
<evidence type="ECO:0000256" key="7">
    <source>
        <dbReference type="HAMAP-Rule" id="MF_00372"/>
    </source>
</evidence>
<dbReference type="Pfam" id="PF01979">
    <property type="entry name" value="Amidohydro_1"/>
    <property type="match status" value="1"/>
</dbReference>
<feature type="binding site" evidence="7">
    <location>
        <position position="239"/>
    </location>
    <ligand>
        <name>Fe(3+)</name>
        <dbReference type="ChEBI" id="CHEBI:29034"/>
    </ligand>
</feature>
<feature type="binding site" evidence="7">
    <location>
        <position position="314"/>
    </location>
    <ligand>
        <name>Fe(3+)</name>
        <dbReference type="ChEBI" id="CHEBI:29034"/>
    </ligand>
</feature>
<dbReference type="PANTHER" id="PTHR42752:SF1">
    <property type="entry name" value="IMIDAZOLONEPROPIONASE-RELATED"/>
    <property type="match status" value="1"/>
</dbReference>
<keyword evidence="11" id="KW-1185">Reference proteome</keyword>
<keyword evidence="5 7" id="KW-0862">Zinc</keyword>
<dbReference type="InterPro" id="IPR054418">
    <property type="entry name" value="MQNX/HUTI_composite_N"/>
</dbReference>
<keyword evidence="4 7" id="KW-0369">Histidine metabolism</keyword>
<dbReference type="InterPro" id="IPR011059">
    <property type="entry name" value="Metal-dep_hydrolase_composite"/>
</dbReference>
<organism evidence="10 11">
    <name type="scientific">Qipengyuania gelatinilytica</name>
    <dbReference type="NCBI Taxonomy" id="2867231"/>
    <lineage>
        <taxon>Bacteria</taxon>
        <taxon>Pseudomonadati</taxon>
        <taxon>Pseudomonadota</taxon>
        <taxon>Alphaproteobacteria</taxon>
        <taxon>Sphingomonadales</taxon>
        <taxon>Erythrobacteraceae</taxon>
        <taxon>Qipengyuania</taxon>
    </lineage>
</organism>
<feature type="binding site" evidence="7">
    <location>
        <position position="239"/>
    </location>
    <ligand>
        <name>Zn(2+)</name>
        <dbReference type="ChEBI" id="CHEBI:29105"/>
    </ligand>
</feature>
<dbReference type="InterPro" id="IPR006680">
    <property type="entry name" value="Amidohydro-rel"/>
</dbReference>
<feature type="binding site" evidence="7">
    <location>
        <position position="69"/>
    </location>
    <ligand>
        <name>Fe(3+)</name>
        <dbReference type="ChEBI" id="CHEBI:29034"/>
    </ligand>
</feature>
<feature type="binding site" evidence="7">
    <location>
        <position position="141"/>
    </location>
    <ligand>
        <name>N-formimidoyl-L-glutamate</name>
        <dbReference type="ChEBI" id="CHEBI:58928"/>
    </ligand>
</feature>